<name>A0A0F6W1P2_9BACT</name>
<dbReference type="EMBL" id="CP011125">
    <property type="protein sequence ID" value="AKF04990.1"/>
    <property type="molecule type" value="Genomic_DNA"/>
</dbReference>
<dbReference type="Pfam" id="PF24741">
    <property type="entry name" value="AlkZ-rel"/>
    <property type="match status" value="1"/>
</dbReference>
<organism evidence="1 2">
    <name type="scientific">Sandaracinus amylolyticus</name>
    <dbReference type="NCBI Taxonomy" id="927083"/>
    <lineage>
        <taxon>Bacteria</taxon>
        <taxon>Pseudomonadati</taxon>
        <taxon>Myxococcota</taxon>
        <taxon>Polyangia</taxon>
        <taxon>Polyangiales</taxon>
        <taxon>Sandaracinaceae</taxon>
        <taxon>Sandaracinus</taxon>
    </lineage>
</organism>
<dbReference type="AlphaFoldDB" id="A0A0F6W1P2"/>
<evidence type="ECO:0000313" key="2">
    <source>
        <dbReference type="Proteomes" id="UP000034883"/>
    </source>
</evidence>
<reference evidence="1 2" key="1">
    <citation type="submission" date="2015-03" db="EMBL/GenBank/DDBJ databases">
        <title>Genome assembly of Sandaracinus amylolyticus DSM 53668.</title>
        <authorList>
            <person name="Sharma G."/>
            <person name="Subramanian S."/>
        </authorList>
    </citation>
    <scope>NUCLEOTIDE SEQUENCE [LARGE SCALE GENOMIC DNA]</scope>
    <source>
        <strain evidence="1 2">DSM 53668</strain>
    </source>
</reference>
<accession>A0A0F6W1P2</accession>
<dbReference type="KEGG" id="samy:DB32_002139"/>
<protein>
    <submittedName>
        <fullName evidence="1">Uncharacterized protein</fullName>
    </submittedName>
</protein>
<keyword evidence="2" id="KW-1185">Reference proteome</keyword>
<dbReference type="OrthoDB" id="5514425at2"/>
<evidence type="ECO:0000313" key="1">
    <source>
        <dbReference type="EMBL" id="AKF04990.1"/>
    </source>
</evidence>
<gene>
    <name evidence="1" type="ORF">DB32_002139</name>
</gene>
<dbReference type="Proteomes" id="UP000034883">
    <property type="component" value="Chromosome"/>
</dbReference>
<sequence length="222" mass="24809">MARAPTLASAIAAIDRAGVLLVYPIENRSEPPSLWHRFYPGERMRWDWDESGDERVVGMWRLRERLARSRRVVYSKWFRNRATFFSRALFTAMLCELRATGRIREGLEPDALDVLAALESDSPLGAKQLRAASGLTARAFESAYQRALRELFARALIVGFGEIDEGAFPSLAIGATRTLFEDLWDEAGAMDPMEASRTIAAFLPHGSAFAKHHAKILATVRG</sequence>
<dbReference type="STRING" id="927083.DB32_002139"/>
<proteinExistence type="predicted"/>
<dbReference type="InterPro" id="IPR056298">
    <property type="entry name" value="AlkZ-rel"/>
</dbReference>
<dbReference type="RefSeq" id="WP_053232274.1">
    <property type="nucleotide sequence ID" value="NZ_CP011125.1"/>
</dbReference>